<organism evidence="2 3">
    <name type="scientific">Aliikangiella coralliicola</name>
    <dbReference type="NCBI Taxonomy" id="2592383"/>
    <lineage>
        <taxon>Bacteria</taxon>
        <taxon>Pseudomonadati</taxon>
        <taxon>Pseudomonadota</taxon>
        <taxon>Gammaproteobacteria</taxon>
        <taxon>Oceanospirillales</taxon>
        <taxon>Pleioneaceae</taxon>
        <taxon>Aliikangiella</taxon>
    </lineage>
</organism>
<dbReference type="Gene3D" id="3.10.310.70">
    <property type="match status" value="1"/>
</dbReference>
<protein>
    <submittedName>
        <fullName evidence="2">Amidohydrolase</fullName>
    </submittedName>
</protein>
<dbReference type="PANTHER" id="PTHR22642:SF2">
    <property type="entry name" value="PROTEIN LONG AFTER FAR-RED 3"/>
    <property type="match status" value="1"/>
</dbReference>
<accession>A0A545UIH6</accession>
<dbReference type="SUPFAM" id="SSF51556">
    <property type="entry name" value="Metallo-dependent hydrolases"/>
    <property type="match status" value="1"/>
</dbReference>
<evidence type="ECO:0000259" key="1">
    <source>
        <dbReference type="Pfam" id="PF07969"/>
    </source>
</evidence>
<name>A0A545UIH6_9GAMM</name>
<evidence type="ECO:0000313" key="2">
    <source>
        <dbReference type="EMBL" id="TQV89274.1"/>
    </source>
</evidence>
<proteinExistence type="predicted"/>
<dbReference type="AlphaFoldDB" id="A0A545UIH6"/>
<reference evidence="2 3" key="1">
    <citation type="submission" date="2019-07" db="EMBL/GenBank/DDBJ databases">
        <title>Draft genome for Aliikangiella sp. M105.</title>
        <authorList>
            <person name="Wang G."/>
        </authorList>
    </citation>
    <scope>NUCLEOTIDE SEQUENCE [LARGE SCALE GENOMIC DNA]</scope>
    <source>
        <strain evidence="2 3">M105</strain>
    </source>
</reference>
<dbReference type="PANTHER" id="PTHR22642">
    <property type="entry name" value="IMIDAZOLONEPROPIONASE"/>
    <property type="match status" value="1"/>
</dbReference>
<dbReference type="GO" id="GO:0016810">
    <property type="term" value="F:hydrolase activity, acting on carbon-nitrogen (but not peptide) bonds"/>
    <property type="evidence" value="ECO:0007669"/>
    <property type="project" value="InterPro"/>
</dbReference>
<dbReference type="InterPro" id="IPR011059">
    <property type="entry name" value="Metal-dep_hydrolase_composite"/>
</dbReference>
<dbReference type="Gene3D" id="3.20.20.140">
    <property type="entry name" value="Metal-dependent hydrolases"/>
    <property type="match status" value="1"/>
</dbReference>
<gene>
    <name evidence="2" type="ORF">FLL46_03850</name>
</gene>
<evidence type="ECO:0000313" key="3">
    <source>
        <dbReference type="Proteomes" id="UP000315439"/>
    </source>
</evidence>
<dbReference type="InterPro" id="IPR033932">
    <property type="entry name" value="YtcJ-like"/>
</dbReference>
<keyword evidence="2" id="KW-0378">Hydrolase</keyword>
<feature type="domain" description="Amidohydrolase 3" evidence="1">
    <location>
        <begin position="99"/>
        <end position="581"/>
    </location>
</feature>
<dbReference type="EMBL" id="VIKS01000002">
    <property type="protein sequence ID" value="TQV89274.1"/>
    <property type="molecule type" value="Genomic_DNA"/>
</dbReference>
<dbReference type="InterPro" id="IPR032466">
    <property type="entry name" value="Metal_Hydrolase"/>
</dbReference>
<sequence length="586" mass="64353">MSRSQPNDKSRSFKQQLASFVSIGLLCLTGCAGGGGGTDSSTTPPPPTATNTATVYKNGNIYTVNPEQPWAEAIVIDKGKITFVGSSADAAQFEVNGAKIIDLAGKMVMPGMHDVHIHPLESGSDNSSFVLNTEENDPEKFIPAIRQASQNNPGSDWLIGYGHSVFTLLDAKRRPLEILDEAVSDRPVIIMEQTSHSMWVNSKALELAGINKDSADPVGGVIMKDKTTGEPNGILIDNAGNIVMDIAMAPTESSLKNDYDGLVNFTLPELAKVGLTSIADARAYWKRDHHKTWRKVEQEKKLTARVVLGLWAYPMEEDTSQIEMLKSLYSNDENSLLRINQIKFYSDGIPSNTTAAMHTPYQFDLLGLPGNRGLNYFTEQRLADYLKQLEPTGFDFHIHAIGERGIFEALNAIEKSGTANGRHRLTHLEIVDPNDYARFAALNVTADCQVAGEFTNPEHWGELAEFIGSDKANNLVPLRGLKDAGARVTLSSDWSVSAFNPFIGLQHAITRTPQNLSLEEAIRAYTIDSAYVMRQENKVGTIEVGKEADIIVINQNLFQIEPNKVNQTKVLQTLLAGKEVYRDASF</sequence>
<keyword evidence="3" id="KW-1185">Reference proteome</keyword>
<dbReference type="InterPro" id="IPR013108">
    <property type="entry name" value="Amidohydro_3"/>
</dbReference>
<dbReference type="RefSeq" id="WP_142892124.1">
    <property type="nucleotide sequence ID" value="NZ_ML660161.1"/>
</dbReference>
<dbReference type="OrthoDB" id="9031471at2"/>
<dbReference type="Proteomes" id="UP000315439">
    <property type="component" value="Unassembled WGS sequence"/>
</dbReference>
<dbReference type="Gene3D" id="2.30.40.10">
    <property type="entry name" value="Urease, subunit C, domain 1"/>
    <property type="match status" value="1"/>
</dbReference>
<dbReference type="Pfam" id="PF07969">
    <property type="entry name" value="Amidohydro_3"/>
    <property type="match status" value="1"/>
</dbReference>
<dbReference type="CDD" id="cd01300">
    <property type="entry name" value="YtcJ_like"/>
    <property type="match status" value="1"/>
</dbReference>
<dbReference type="SUPFAM" id="SSF51338">
    <property type="entry name" value="Composite domain of metallo-dependent hydrolases"/>
    <property type="match status" value="1"/>
</dbReference>
<comment type="caution">
    <text evidence="2">The sequence shown here is derived from an EMBL/GenBank/DDBJ whole genome shotgun (WGS) entry which is preliminary data.</text>
</comment>